<feature type="compositionally biased region" description="Basic and acidic residues" evidence="1">
    <location>
        <begin position="276"/>
        <end position="288"/>
    </location>
</feature>
<accession>A0A178M8C8</accession>
<protein>
    <submittedName>
        <fullName evidence="3">Uncharacterized protein</fullName>
    </submittedName>
</protein>
<dbReference type="AlphaFoldDB" id="A0A178M8C8"/>
<reference evidence="3 4" key="1">
    <citation type="submission" date="2016-04" db="EMBL/GenBank/DDBJ databases">
        <title>Draft genome sequence of freshwater magnetotactic bacteria Magnetospirillum marisnigri SP-1 and Magnetospirillum moscoviense BB-1.</title>
        <authorList>
            <person name="Koziaeva V."/>
            <person name="Dziuba M.V."/>
            <person name="Ivanov T.M."/>
            <person name="Kuznetsov B."/>
            <person name="Grouzdev D.S."/>
        </authorList>
    </citation>
    <scope>NUCLEOTIDE SEQUENCE [LARGE SCALE GENOMIC DNA]</scope>
    <source>
        <strain evidence="3 4">SP-1</strain>
    </source>
</reference>
<feature type="compositionally biased region" description="Pro residues" evidence="1">
    <location>
        <begin position="26"/>
        <end position="36"/>
    </location>
</feature>
<sequence length="288" mass="30324">MKILAFSLALTVLAATASPSWAAAPAPSPSPTPATPSGPVQASVSVENYALVERAPVRNGFSPFSIEATGLLPAPRKRENFTPTEDEHFYTLRRTVERFLQRKEVAVGWSRSNDATIAFSSELSRLRNADGIAYAVEGEMVVRGNSPLPLGLSLTAPADGPVMRYSAGLIIADQVVLMREGVLEPGSRKAGWMVSLRPSGEDAAIPVRAVFAVRAEGSDSEANRKALAAVSALLTSSSDGRAAVAERPTDASEWLKPMKVFVRPGQIPGAAAAPAKGDKKKPEGGAKH</sequence>
<dbReference type="EMBL" id="LWQT01000109">
    <property type="protein sequence ID" value="OAN44786.1"/>
    <property type="molecule type" value="Genomic_DNA"/>
</dbReference>
<keyword evidence="4" id="KW-1185">Reference proteome</keyword>
<evidence type="ECO:0000256" key="1">
    <source>
        <dbReference type="SAM" id="MobiDB-lite"/>
    </source>
</evidence>
<organism evidence="3 4">
    <name type="scientific">Paramagnetospirillum marisnigri</name>
    <dbReference type="NCBI Taxonomy" id="1285242"/>
    <lineage>
        <taxon>Bacteria</taxon>
        <taxon>Pseudomonadati</taxon>
        <taxon>Pseudomonadota</taxon>
        <taxon>Alphaproteobacteria</taxon>
        <taxon>Rhodospirillales</taxon>
        <taxon>Magnetospirillaceae</taxon>
        <taxon>Paramagnetospirillum</taxon>
    </lineage>
</organism>
<feature type="region of interest" description="Disordered" evidence="1">
    <location>
        <begin position="266"/>
        <end position="288"/>
    </location>
</feature>
<evidence type="ECO:0000313" key="4">
    <source>
        <dbReference type="Proteomes" id="UP000078428"/>
    </source>
</evidence>
<keyword evidence="2" id="KW-0732">Signal</keyword>
<evidence type="ECO:0000256" key="2">
    <source>
        <dbReference type="SAM" id="SignalP"/>
    </source>
</evidence>
<feature type="chain" id="PRO_5008091754" evidence="2">
    <location>
        <begin position="23"/>
        <end position="288"/>
    </location>
</feature>
<comment type="caution">
    <text evidence="3">The sequence shown here is derived from an EMBL/GenBank/DDBJ whole genome shotgun (WGS) entry which is preliminary data.</text>
</comment>
<feature type="signal peptide" evidence="2">
    <location>
        <begin position="1"/>
        <end position="22"/>
    </location>
</feature>
<gene>
    <name evidence="3" type="ORF">A6A04_08185</name>
</gene>
<dbReference type="OrthoDB" id="7343173at2"/>
<feature type="compositionally biased region" description="Low complexity" evidence="1">
    <location>
        <begin position="266"/>
        <end position="275"/>
    </location>
</feature>
<name>A0A178M8C8_9PROT</name>
<dbReference type="Proteomes" id="UP000078428">
    <property type="component" value="Unassembled WGS sequence"/>
</dbReference>
<evidence type="ECO:0000313" key="3">
    <source>
        <dbReference type="EMBL" id="OAN44786.1"/>
    </source>
</evidence>
<feature type="region of interest" description="Disordered" evidence="1">
    <location>
        <begin position="21"/>
        <end position="40"/>
    </location>
</feature>
<dbReference type="RefSeq" id="WP_068495623.1">
    <property type="nucleotide sequence ID" value="NZ_LWQT01000109.1"/>
</dbReference>
<proteinExistence type="predicted"/>